<proteinExistence type="predicted"/>
<dbReference type="PROSITE" id="PS00518">
    <property type="entry name" value="ZF_RING_1"/>
    <property type="match status" value="1"/>
</dbReference>
<dbReference type="CTD" id="285498"/>
<evidence type="ECO:0000313" key="13">
    <source>
        <dbReference type="Proteomes" id="UP000694906"/>
    </source>
</evidence>
<accession>A0A0N8ESI7</accession>
<comment type="function">
    <text evidence="5">SUMO E3 ligase that acts as a regulator of crossing-over during meiosis: required to couple chromosome synapsis to the formation of crossover-specific recombination complexes. Localizes to recombination sites and stabilizes meiosis-specific recombination factors, such as MutS-gamma complex proteins (MSH4 and MSH5) and TEX11. May mediate sumoylation of target proteins MSH4 and/or MSH5, leading to enhance their binding to recombination sites. Acts as a limiting factor for crossover designation and/or reinforcement and plays an antagonist role with CCNB1IP1/HEI10 in the regulation of meiotic recombination.</text>
</comment>
<dbReference type="AlphaFoldDB" id="A0A0N8ESI7"/>
<dbReference type="InterPro" id="IPR042123">
    <property type="entry name" value="Zip3/RNF212-like"/>
</dbReference>
<reference evidence="12" key="1">
    <citation type="submission" date="2015-10" db="EMBL/GenBank/DDBJ databases">
        <title>FRAMA: From RNA-seq data to annotated mRNA assemblies.</title>
        <authorList>
            <person name="Bens M."/>
            <person name="Sahm A."/>
            <person name="Jahn N."/>
            <person name="Morhart M."/>
            <person name="Holtze S."/>
            <person name="Hildebrandt T.B."/>
            <person name="Platzer M."/>
            <person name="Szafranski K."/>
        </authorList>
    </citation>
    <scope>NUCLEOTIDE SEQUENCE</scope>
    <source>
        <tissue evidence="12">Testis</tissue>
    </source>
</reference>
<evidence type="ECO:0000256" key="10">
    <source>
        <dbReference type="SAM" id="MobiDB-lite"/>
    </source>
</evidence>
<evidence type="ECO:0000256" key="6">
    <source>
        <dbReference type="ARBA" id="ARBA00074434"/>
    </source>
</evidence>
<dbReference type="GO" id="GO:0008270">
    <property type="term" value="F:zinc ion binding"/>
    <property type="evidence" value="ECO:0007669"/>
    <property type="project" value="UniProtKB-KW"/>
</dbReference>
<keyword evidence="2 9" id="KW-0863">Zinc-finger</keyword>
<feature type="domain" description="RING-type" evidence="11">
    <location>
        <begin position="7"/>
        <end position="46"/>
    </location>
</feature>
<organism evidence="12">
    <name type="scientific">Heterocephalus glaber</name>
    <name type="common">Naked mole rat</name>
    <dbReference type="NCBI Taxonomy" id="10181"/>
    <lineage>
        <taxon>Eukaryota</taxon>
        <taxon>Metazoa</taxon>
        <taxon>Chordata</taxon>
        <taxon>Craniata</taxon>
        <taxon>Vertebrata</taxon>
        <taxon>Euteleostomi</taxon>
        <taxon>Mammalia</taxon>
        <taxon>Eutheria</taxon>
        <taxon>Euarchontoglires</taxon>
        <taxon>Glires</taxon>
        <taxon>Rodentia</taxon>
        <taxon>Hystricomorpha</taxon>
        <taxon>Bathyergidae</taxon>
        <taxon>Heterocephalus</taxon>
    </lineage>
</organism>
<dbReference type="InterPro" id="IPR001841">
    <property type="entry name" value="Znf_RING"/>
</dbReference>
<gene>
    <name evidence="12" type="primary">RNF212</name>
    <name evidence="14" type="synonym">Rnf212</name>
</gene>
<dbReference type="GO" id="GO:0007129">
    <property type="term" value="P:homologous chromosome pairing at meiosis"/>
    <property type="evidence" value="ECO:0007669"/>
    <property type="project" value="TreeGrafter"/>
</dbReference>
<dbReference type="OrthoDB" id="2535391at2759"/>
<dbReference type="Pfam" id="PF14634">
    <property type="entry name" value="zf-RING_5"/>
    <property type="match status" value="1"/>
</dbReference>
<evidence type="ECO:0000256" key="8">
    <source>
        <dbReference type="ARBA" id="ARBA00083473"/>
    </source>
</evidence>
<dbReference type="CDD" id="cd16746">
    <property type="entry name" value="RING-HC_RNF212"/>
    <property type="match status" value="1"/>
</dbReference>
<dbReference type="RefSeq" id="XP_004847512.1">
    <property type="nucleotide sequence ID" value="XM_004847455.2"/>
</dbReference>
<keyword evidence="14" id="KW-0436">Ligase</keyword>
<evidence type="ECO:0000256" key="5">
    <source>
        <dbReference type="ARBA" id="ARBA00059057"/>
    </source>
</evidence>
<dbReference type="PANTHER" id="PTHR22663:SF21">
    <property type="entry name" value="E3 SUMO-PROTEIN LIGASE RNF212-RELATED"/>
    <property type="match status" value="1"/>
</dbReference>
<keyword evidence="4" id="KW-0469">Meiosis</keyword>
<keyword evidence="13" id="KW-1185">Reference proteome</keyword>
<feature type="region of interest" description="Disordered" evidence="10">
    <location>
        <begin position="230"/>
        <end position="293"/>
    </location>
</feature>
<dbReference type="PANTHER" id="PTHR22663">
    <property type="entry name" value="RING FINGER PROTEIN NARYA-RELATED"/>
    <property type="match status" value="1"/>
</dbReference>
<dbReference type="GO" id="GO:0016874">
    <property type="term" value="F:ligase activity"/>
    <property type="evidence" value="ECO:0007669"/>
    <property type="project" value="UniProtKB-KW"/>
</dbReference>
<sequence>MASWVFCNRCFQPPHRKSSFSLTSCGHVYCDACLCKGKKDECVICRVPCRTVLLTKHTDSSIQAFFMGIDSLCKKYSQDTAQISEFQDKHRKRLLAFYRDKISQLEESLRKSVLQLERLQSMKSSQQTAFSTIRNSVATKPDGYVWLPPNTSAPDRVESMEIDLTPSPVRKPEVTVGPVRISVISPPQDGRMGSVSYWGPQHSGLTLGPTPSQASMAKALRVPPLQVHYKLPSPAPVSQLPGRAGRGGSPGPGSTRDGPRPPISIPGLLQRQSTGRCPQTEGRPGRGAFKPSA</sequence>
<dbReference type="InterPro" id="IPR017907">
    <property type="entry name" value="Znf_RING_CS"/>
</dbReference>
<evidence type="ECO:0000313" key="14">
    <source>
        <dbReference type="RefSeq" id="XP_004847512.1"/>
    </source>
</evidence>
<name>A0A0N8ESI7_HETGA</name>
<dbReference type="GeneID" id="101723700"/>
<dbReference type="GO" id="GO:0019789">
    <property type="term" value="F:SUMO transferase activity"/>
    <property type="evidence" value="ECO:0007669"/>
    <property type="project" value="InterPro"/>
</dbReference>
<dbReference type="FunFam" id="3.30.40.10:FF:000839">
    <property type="entry name" value="Ring finger protein 212"/>
    <property type="match status" value="1"/>
</dbReference>
<evidence type="ECO:0000256" key="7">
    <source>
        <dbReference type="ARBA" id="ARBA00080634"/>
    </source>
</evidence>
<keyword evidence="3" id="KW-0862">Zinc</keyword>
<dbReference type="EMBL" id="GEBF01007067">
    <property type="protein sequence ID" value="JAN96565.1"/>
    <property type="molecule type" value="Transcribed_RNA"/>
</dbReference>
<evidence type="ECO:0000256" key="1">
    <source>
        <dbReference type="ARBA" id="ARBA00022723"/>
    </source>
</evidence>
<dbReference type="GO" id="GO:0000795">
    <property type="term" value="C:synaptonemal complex"/>
    <property type="evidence" value="ECO:0007669"/>
    <property type="project" value="InterPro"/>
</dbReference>
<evidence type="ECO:0000256" key="2">
    <source>
        <dbReference type="ARBA" id="ARBA00022771"/>
    </source>
</evidence>
<reference evidence="14" key="2">
    <citation type="submission" date="2025-04" db="UniProtKB">
        <authorList>
            <consortium name="RefSeq"/>
        </authorList>
    </citation>
    <scope>IDENTIFICATION</scope>
</reference>
<evidence type="ECO:0000256" key="4">
    <source>
        <dbReference type="ARBA" id="ARBA00023254"/>
    </source>
</evidence>
<protein>
    <recommendedName>
        <fullName evidence="6">Probable E3 SUMO-protein ligase RNF212</fullName>
    </recommendedName>
    <alternativeName>
        <fullName evidence="8">Probable E3 SUMO-protein transferase RNF212</fullName>
    </alternativeName>
    <alternativeName>
        <fullName evidence="7">RING finger protein 212</fullName>
    </alternativeName>
</protein>
<dbReference type="Proteomes" id="UP000694906">
    <property type="component" value="Unplaced"/>
</dbReference>
<evidence type="ECO:0000256" key="9">
    <source>
        <dbReference type="PROSITE-ProRule" id="PRU00175"/>
    </source>
</evidence>
<keyword evidence="1" id="KW-0479">Metal-binding</keyword>
<dbReference type="PROSITE" id="PS50089">
    <property type="entry name" value="ZF_RING_2"/>
    <property type="match status" value="1"/>
</dbReference>
<evidence type="ECO:0000256" key="3">
    <source>
        <dbReference type="ARBA" id="ARBA00022833"/>
    </source>
</evidence>
<evidence type="ECO:0000259" key="11">
    <source>
        <dbReference type="PROSITE" id="PS50089"/>
    </source>
</evidence>
<dbReference type="GO" id="GO:0016925">
    <property type="term" value="P:protein sumoylation"/>
    <property type="evidence" value="ECO:0007669"/>
    <property type="project" value="TreeGrafter"/>
</dbReference>
<evidence type="ECO:0000313" key="12">
    <source>
        <dbReference type="EMBL" id="JAN96565.1"/>
    </source>
</evidence>
<dbReference type="GO" id="GO:0007131">
    <property type="term" value="P:reciprocal meiotic recombination"/>
    <property type="evidence" value="ECO:0007669"/>
    <property type="project" value="InterPro"/>
</dbReference>
<dbReference type="KEGG" id="hgl:101723700"/>